<feature type="compositionally biased region" description="Polar residues" evidence="3">
    <location>
        <begin position="1"/>
        <end position="12"/>
    </location>
</feature>
<dbReference type="Gene3D" id="3.40.50.300">
    <property type="entry name" value="P-loop containing nucleotide triphosphate hydrolases"/>
    <property type="match status" value="1"/>
</dbReference>
<dbReference type="PANTHER" id="PTHR11566:SF212">
    <property type="entry name" value="DYNAMIN"/>
    <property type="match status" value="1"/>
</dbReference>
<dbReference type="GO" id="GO:0005874">
    <property type="term" value="C:microtubule"/>
    <property type="evidence" value="ECO:0007669"/>
    <property type="project" value="TreeGrafter"/>
</dbReference>
<dbReference type="Gene3D" id="1.20.120.1240">
    <property type="entry name" value="Dynamin, middle domain"/>
    <property type="match status" value="1"/>
</dbReference>
<evidence type="ECO:0000259" key="4">
    <source>
        <dbReference type="PROSITE" id="PS51718"/>
    </source>
</evidence>
<organism evidence="5 6">
    <name type="scientific">Larinioides sclopetarius</name>
    <dbReference type="NCBI Taxonomy" id="280406"/>
    <lineage>
        <taxon>Eukaryota</taxon>
        <taxon>Metazoa</taxon>
        <taxon>Ecdysozoa</taxon>
        <taxon>Arthropoda</taxon>
        <taxon>Chelicerata</taxon>
        <taxon>Arachnida</taxon>
        <taxon>Araneae</taxon>
        <taxon>Araneomorphae</taxon>
        <taxon>Entelegynae</taxon>
        <taxon>Araneoidea</taxon>
        <taxon>Araneidae</taxon>
        <taxon>Larinioides</taxon>
    </lineage>
</organism>
<evidence type="ECO:0000256" key="1">
    <source>
        <dbReference type="ARBA" id="ARBA00022741"/>
    </source>
</evidence>
<feature type="domain" description="Dynamin-type G" evidence="4">
    <location>
        <begin position="50"/>
        <end position="313"/>
    </location>
</feature>
<keyword evidence="1" id="KW-0547">Nucleotide-binding</keyword>
<evidence type="ECO:0000313" key="6">
    <source>
        <dbReference type="Proteomes" id="UP001497382"/>
    </source>
</evidence>
<dbReference type="GO" id="GO:0008017">
    <property type="term" value="F:microtubule binding"/>
    <property type="evidence" value="ECO:0007669"/>
    <property type="project" value="TreeGrafter"/>
</dbReference>
<dbReference type="EMBL" id="CAXIEN010000117">
    <property type="protein sequence ID" value="CAL1278912.1"/>
    <property type="molecule type" value="Genomic_DNA"/>
</dbReference>
<comment type="caution">
    <text evidence="5">The sequence shown here is derived from an EMBL/GenBank/DDBJ whole genome shotgun (WGS) entry which is preliminary data.</text>
</comment>
<dbReference type="InterPro" id="IPR027417">
    <property type="entry name" value="P-loop_NTPase"/>
</dbReference>
<accession>A0AAV2A5C6</accession>
<dbReference type="SUPFAM" id="SSF52540">
    <property type="entry name" value="P-loop containing nucleoside triphosphate hydrolases"/>
    <property type="match status" value="1"/>
</dbReference>
<reference evidence="5 6" key="1">
    <citation type="submission" date="2024-04" db="EMBL/GenBank/DDBJ databases">
        <authorList>
            <person name="Rising A."/>
            <person name="Reimegard J."/>
            <person name="Sonavane S."/>
            <person name="Akerstrom W."/>
            <person name="Nylinder S."/>
            <person name="Hedman E."/>
            <person name="Kallberg Y."/>
        </authorList>
    </citation>
    <scope>NUCLEOTIDE SEQUENCE [LARGE SCALE GENOMIC DNA]</scope>
</reference>
<dbReference type="SMART" id="SM00053">
    <property type="entry name" value="DYNc"/>
    <property type="match status" value="1"/>
</dbReference>
<evidence type="ECO:0000256" key="2">
    <source>
        <dbReference type="ARBA" id="ARBA00023134"/>
    </source>
</evidence>
<evidence type="ECO:0000313" key="5">
    <source>
        <dbReference type="EMBL" id="CAL1278912.1"/>
    </source>
</evidence>
<dbReference type="GO" id="GO:0003924">
    <property type="term" value="F:GTPase activity"/>
    <property type="evidence" value="ECO:0007669"/>
    <property type="project" value="InterPro"/>
</dbReference>
<feature type="region of interest" description="Disordered" evidence="3">
    <location>
        <begin position="1"/>
        <end position="29"/>
    </location>
</feature>
<dbReference type="InterPro" id="IPR003130">
    <property type="entry name" value="GED"/>
</dbReference>
<keyword evidence="2" id="KW-0342">GTP-binding</keyword>
<dbReference type="Pfam" id="PF00350">
    <property type="entry name" value="Dynamin_N"/>
    <property type="match status" value="1"/>
</dbReference>
<dbReference type="CDD" id="cd08771">
    <property type="entry name" value="DLP_1"/>
    <property type="match status" value="1"/>
</dbReference>
<evidence type="ECO:0000256" key="3">
    <source>
        <dbReference type="SAM" id="MobiDB-lite"/>
    </source>
</evidence>
<feature type="region of interest" description="Disordered" evidence="3">
    <location>
        <begin position="530"/>
        <end position="556"/>
    </location>
</feature>
<dbReference type="Proteomes" id="UP001497382">
    <property type="component" value="Unassembled WGS sequence"/>
</dbReference>
<feature type="compositionally biased region" description="Polar residues" evidence="3">
    <location>
        <begin position="530"/>
        <end position="552"/>
    </location>
</feature>
<dbReference type="GO" id="GO:0005525">
    <property type="term" value="F:GTP binding"/>
    <property type="evidence" value="ECO:0007669"/>
    <property type="project" value="UniProtKB-KW"/>
</dbReference>
<dbReference type="GO" id="GO:0005737">
    <property type="term" value="C:cytoplasm"/>
    <property type="evidence" value="ECO:0007669"/>
    <property type="project" value="TreeGrafter"/>
</dbReference>
<dbReference type="Pfam" id="PF01031">
    <property type="entry name" value="Dynamin_M"/>
    <property type="match status" value="1"/>
</dbReference>
<name>A0AAV2A5C6_9ARAC</name>
<dbReference type="InterPro" id="IPR045063">
    <property type="entry name" value="Dynamin_N"/>
</dbReference>
<dbReference type="InterPro" id="IPR022812">
    <property type="entry name" value="Dynamin"/>
</dbReference>
<dbReference type="PROSITE" id="PS51718">
    <property type="entry name" value="G_DYNAMIN_2"/>
    <property type="match status" value="1"/>
</dbReference>
<protein>
    <recommendedName>
        <fullName evidence="4">Dynamin-type G domain-containing protein</fullName>
    </recommendedName>
</protein>
<dbReference type="InterPro" id="IPR030381">
    <property type="entry name" value="G_DYNAMIN_dom"/>
</dbReference>
<dbReference type="AlphaFoldDB" id="A0AAV2A5C6"/>
<dbReference type="PRINTS" id="PR00195">
    <property type="entry name" value="DYNAMIN"/>
</dbReference>
<dbReference type="Pfam" id="PF02212">
    <property type="entry name" value="GED"/>
    <property type="match status" value="1"/>
</dbReference>
<dbReference type="InterPro" id="IPR000375">
    <property type="entry name" value="Dynamin_stalk"/>
</dbReference>
<dbReference type="PANTHER" id="PTHR11566">
    <property type="entry name" value="DYNAMIN"/>
    <property type="match status" value="1"/>
</dbReference>
<dbReference type="InterPro" id="IPR001401">
    <property type="entry name" value="Dynamin_GTPase"/>
</dbReference>
<dbReference type="GO" id="GO:0031623">
    <property type="term" value="P:receptor internalization"/>
    <property type="evidence" value="ECO:0007669"/>
    <property type="project" value="TreeGrafter"/>
</dbReference>
<sequence length="663" mass="74875">MSNLKENMTHQRVPQKPVDAPEAPRPGEPDLIDMVNELQSKLINNGFSLDLSLPQIVVVGSQSAGKSSVLENIVGREFLPRGNSLVTRRPTLIQLYPTLSEEYAVFGHRENEKFTDFDAVKEEIAAQMPEGRNFSSVPIQLKIYSPKVLKLTLVDLPGLVRVVVDGQPESCIEEVRRMIEQYISQEECLILAVTPANQDLATSDALEIARKADPERLRTIGVLTKLDIMDEGTDALDILENRQVTLKRGWVGVMNRSQRDIDEGKDIQYILDKEKNFFATKECYRHLADRMGTPYLRRSLQRILKSHIKAALPDVRTKLADKLAGYHKKLKEFESNMGGDSSGKQFYMIKLVNTFIEDITLKLMGNSEMVDMKSLSAGAFINFKLNTEVQNLLKLKLEPNEELMTILITNLHGIRGSISFPSLSLDAVNRQLVSEYESPMEKSVECIKSILEQAISESAALMNRYPTTKAELIYRINRCLQQEAEKTKCKLREHVQAEMFYVNLEHPDLDLSICAPLVPPVGPAKVWQTVPSDESSANSSTKPPSKDVQNNAGDGLSSKTKHLVQILMTNESTQKKVQYLMLLITKYLEIVQKQISDLTIKYILCFLVKKVLDFIKIDLIPTLLESTNFASLTEDCEEDFRLKEEMETACLCLKDALDTIQNF</sequence>
<dbReference type="GO" id="GO:0005886">
    <property type="term" value="C:plasma membrane"/>
    <property type="evidence" value="ECO:0007669"/>
    <property type="project" value="TreeGrafter"/>
</dbReference>
<gene>
    <name evidence="5" type="ORF">LARSCL_LOCUS10053</name>
</gene>
<proteinExistence type="predicted"/>
<keyword evidence="6" id="KW-1185">Reference proteome</keyword>